<evidence type="ECO:0000313" key="1">
    <source>
        <dbReference type="EMBL" id="AYV75460.1"/>
    </source>
</evidence>
<dbReference type="Pfam" id="PF19164">
    <property type="entry name" value="DUF5846"/>
    <property type="match status" value="1"/>
</dbReference>
<reference evidence="1" key="1">
    <citation type="submission" date="2018-10" db="EMBL/GenBank/DDBJ databases">
        <title>Hidden diversity of soil giant viruses.</title>
        <authorList>
            <person name="Schulz F."/>
            <person name="Alteio L."/>
            <person name="Goudeau D."/>
            <person name="Ryan E.M."/>
            <person name="Malmstrom R.R."/>
            <person name="Blanchard J."/>
            <person name="Woyke T."/>
        </authorList>
    </citation>
    <scope>NUCLEOTIDE SEQUENCE</scope>
    <source>
        <strain evidence="1">TEV1</strain>
    </source>
</reference>
<organism evidence="1">
    <name type="scientific">Terrestrivirus sp</name>
    <dbReference type="NCBI Taxonomy" id="2487775"/>
    <lineage>
        <taxon>Viruses</taxon>
        <taxon>Varidnaviria</taxon>
        <taxon>Bamfordvirae</taxon>
        <taxon>Nucleocytoviricota</taxon>
        <taxon>Megaviricetes</taxon>
        <taxon>Imitervirales</taxon>
        <taxon>Mimiviridae</taxon>
        <taxon>Klosneuvirinae</taxon>
    </lineage>
</organism>
<sequence>MSSDLSSSITKDYQYKYRKYKNKYKALTGGINNSRLIPAFEFNLPLNSTGGSVDDYYFIHGVLNIKNLYKILETGKLTAGKNVPNMRNLSGWELLDYIYCLIYFDDLKNLPVAWGVATIILHPKILNKYGAIFNKGWTVHPTEDSIIINKEDNNIDTKLKEIKDYLKNYKSPSEFKMPEIIQQEVLFKEDILLDNNILAIVCTNCSNYVMKKIKKIIKGKPYSNVKILTNNILPKLDDLL</sequence>
<accession>A0A3G4ZKU1</accession>
<dbReference type="EMBL" id="MK071979">
    <property type="protein sequence ID" value="AYV75460.1"/>
    <property type="molecule type" value="Genomic_DNA"/>
</dbReference>
<gene>
    <name evidence="1" type="ORF">Terrestrivirus1_334</name>
</gene>
<name>A0A3G4ZKU1_9VIRU</name>
<dbReference type="InterPro" id="IPR043886">
    <property type="entry name" value="DUF5846"/>
</dbReference>
<proteinExistence type="predicted"/>
<protein>
    <submittedName>
        <fullName evidence="1">Uncharacterized protein</fullName>
    </submittedName>
</protein>